<reference evidence="1 2" key="1">
    <citation type="submission" date="2016-10" db="EMBL/GenBank/DDBJ databases">
        <authorList>
            <person name="de Groot N.N."/>
        </authorList>
    </citation>
    <scope>NUCLEOTIDE SEQUENCE [LARGE SCALE GENOMIC DNA]</scope>
    <source>
        <strain evidence="1 2">DSM 6059</strain>
    </source>
</reference>
<keyword evidence="2" id="KW-1185">Reference proteome</keyword>
<evidence type="ECO:0000313" key="1">
    <source>
        <dbReference type="EMBL" id="SFD59202.1"/>
    </source>
</evidence>
<protein>
    <submittedName>
        <fullName evidence="1">Uncharacterized protein</fullName>
    </submittedName>
</protein>
<name>A0A1I1TKM8_9GAMM</name>
<organism evidence="1 2">
    <name type="scientific">Pseudoalteromonas denitrificans DSM 6059</name>
    <dbReference type="NCBI Taxonomy" id="1123010"/>
    <lineage>
        <taxon>Bacteria</taxon>
        <taxon>Pseudomonadati</taxon>
        <taxon>Pseudomonadota</taxon>
        <taxon>Gammaproteobacteria</taxon>
        <taxon>Alteromonadales</taxon>
        <taxon>Pseudoalteromonadaceae</taxon>
        <taxon>Pseudoalteromonas</taxon>
    </lineage>
</organism>
<gene>
    <name evidence="1" type="ORF">SAMN02745724_04919</name>
</gene>
<dbReference type="EMBL" id="FOLO01000071">
    <property type="protein sequence ID" value="SFD59202.1"/>
    <property type="molecule type" value="Genomic_DNA"/>
</dbReference>
<dbReference type="Proteomes" id="UP000198862">
    <property type="component" value="Unassembled WGS sequence"/>
</dbReference>
<dbReference type="RefSeq" id="WP_091991059.1">
    <property type="nucleotide sequence ID" value="NZ_FOLO01000071.1"/>
</dbReference>
<dbReference type="AlphaFoldDB" id="A0A1I1TKM8"/>
<dbReference type="OrthoDB" id="2375320at2"/>
<proteinExistence type="predicted"/>
<evidence type="ECO:0000313" key="2">
    <source>
        <dbReference type="Proteomes" id="UP000198862"/>
    </source>
</evidence>
<accession>A0A1I1TKM8</accession>
<sequence>MSKNKISNFVSYCENELGNETWIPLYKNLDSDDKTIDGSQYSCLAPIVGREVYMDSYGWDFSYGSGSPSIILCGDDVSYEEHTSEFLPLVFVRDFIGRKEKYNEILQELVLYLGLYNDTKNSKYIIDDDNGKEIEVIRYSKKEIVIRTSFLKAFMAAKQMNLLLFFESSFHFNEEFDNELIIKQNNIRYDKFSNDSYVKGYKNFTRVVGKKLIDCQKLTEKSASPFSLEEEYEDFIIEGDEHDSKYHSCNPSILADYFGGNPDAPHYLTQIFFSKDVMQRYYNASTEYEVSDSMIYKVGYWQLKIDNNSKDHVCVFLGDLGRSIPNSEQKYWKCFNIGAENKEMSNTYFERSMLGKWSNPESPDLIFKGAFERFQSEWFEHFGWYLFLPLTNSDLHCFNTLHCLTKNEQSEFDSQVLSLVKITIDSINVKGVKAVMPCDESGSIKLFSAFLKSKDINFDAASFLGGLQGVRSTGVAHRRGSKYEKTINRLNIDDSDLVFAFDKILEQMIELINSLTKILE</sequence>